<dbReference type="CDD" id="cd00616">
    <property type="entry name" value="AHBA_syn"/>
    <property type="match status" value="1"/>
</dbReference>
<protein>
    <submittedName>
        <fullName evidence="3">DegT/DnrJ/EryC1/StrS aminotransferase</fullName>
    </submittedName>
</protein>
<dbReference type="PATRIC" id="fig|1227492.4.peg.3317"/>
<dbReference type="InterPro" id="IPR015422">
    <property type="entry name" value="PyrdxlP-dep_Trfase_small"/>
</dbReference>
<dbReference type="Proteomes" id="UP000011693">
    <property type="component" value="Unassembled WGS sequence"/>
</dbReference>
<evidence type="ECO:0000313" key="3">
    <source>
        <dbReference type="EMBL" id="ELY95295.1"/>
    </source>
</evidence>
<dbReference type="RefSeq" id="WP_006168834.1">
    <property type="nucleotide sequence ID" value="NZ_AOIN01000091.1"/>
</dbReference>
<dbReference type="InterPro" id="IPR015421">
    <property type="entry name" value="PyrdxlP-dep_Trfase_major"/>
</dbReference>
<dbReference type="SUPFAM" id="SSF53383">
    <property type="entry name" value="PLP-dependent transferases"/>
    <property type="match status" value="1"/>
</dbReference>
<dbReference type="InterPro" id="IPR000653">
    <property type="entry name" value="DegT/StrS_aminotransferase"/>
</dbReference>
<comment type="similarity">
    <text evidence="1">Belongs to the DegT/DnrJ/EryC1 family.</text>
</comment>
<name>M0A938_9EURY</name>
<feature type="compositionally biased region" description="Polar residues" evidence="2">
    <location>
        <begin position="81"/>
        <end position="91"/>
    </location>
</feature>
<dbReference type="STRING" id="1227492.C482_16658"/>
<evidence type="ECO:0000313" key="4">
    <source>
        <dbReference type="Proteomes" id="UP000011693"/>
    </source>
</evidence>
<feature type="compositionally biased region" description="Acidic residues" evidence="2">
    <location>
        <begin position="66"/>
        <end position="76"/>
    </location>
</feature>
<keyword evidence="3" id="KW-0032">Aminotransferase</keyword>
<dbReference type="GO" id="GO:0030170">
    <property type="term" value="F:pyridoxal phosphate binding"/>
    <property type="evidence" value="ECO:0007669"/>
    <property type="project" value="TreeGrafter"/>
</dbReference>
<proteinExistence type="inferred from homology"/>
<dbReference type="GO" id="GO:0008483">
    <property type="term" value="F:transaminase activity"/>
    <property type="evidence" value="ECO:0007669"/>
    <property type="project" value="UniProtKB-KW"/>
</dbReference>
<accession>M0A938</accession>
<feature type="region of interest" description="Disordered" evidence="2">
    <location>
        <begin position="1"/>
        <end position="106"/>
    </location>
</feature>
<dbReference type="PANTHER" id="PTHR30244:SF34">
    <property type="entry name" value="DTDP-4-AMINO-4,6-DIDEOXYGALACTOSE TRANSAMINASE"/>
    <property type="match status" value="1"/>
</dbReference>
<evidence type="ECO:0000256" key="1">
    <source>
        <dbReference type="RuleBase" id="RU004508"/>
    </source>
</evidence>
<keyword evidence="1" id="KW-0663">Pyridoxal phosphate</keyword>
<dbReference type="EMBL" id="AOIN01000091">
    <property type="protein sequence ID" value="ELY95295.1"/>
    <property type="molecule type" value="Genomic_DNA"/>
</dbReference>
<dbReference type="InterPro" id="IPR015424">
    <property type="entry name" value="PyrdxlP-dep_Trfase"/>
</dbReference>
<reference evidence="3 4" key="1">
    <citation type="journal article" date="2014" name="PLoS Genet.">
        <title>Phylogenetically driven sequencing of extremely halophilic archaea reveals strategies for static and dynamic osmo-response.</title>
        <authorList>
            <person name="Becker E.A."/>
            <person name="Seitzer P.M."/>
            <person name="Tritt A."/>
            <person name="Larsen D."/>
            <person name="Krusor M."/>
            <person name="Yao A.I."/>
            <person name="Wu D."/>
            <person name="Madern D."/>
            <person name="Eisen J.A."/>
            <person name="Darling A.E."/>
            <person name="Facciotti M.T."/>
        </authorList>
    </citation>
    <scope>NUCLEOTIDE SEQUENCE [LARGE SCALE GENOMIC DNA]</scope>
    <source>
        <strain evidence="3 4">JCM 10990</strain>
    </source>
</reference>
<dbReference type="Pfam" id="PF01041">
    <property type="entry name" value="DegT_DnrJ_EryC1"/>
    <property type="match status" value="1"/>
</dbReference>
<dbReference type="AlphaFoldDB" id="M0A938"/>
<gene>
    <name evidence="3" type="ORF">C482_16658</name>
</gene>
<dbReference type="Gene3D" id="3.40.640.10">
    <property type="entry name" value="Type I PLP-dependent aspartate aminotransferase-like (Major domain)"/>
    <property type="match status" value="1"/>
</dbReference>
<comment type="caution">
    <text evidence="3">The sequence shown here is derived from an EMBL/GenBank/DDBJ whole genome shotgun (WGS) entry which is preliminary data.</text>
</comment>
<dbReference type="Gene3D" id="3.90.1150.10">
    <property type="entry name" value="Aspartate Aminotransferase, domain 1"/>
    <property type="match status" value="1"/>
</dbReference>
<dbReference type="OrthoDB" id="10355at2157"/>
<dbReference type="PANTHER" id="PTHR30244">
    <property type="entry name" value="TRANSAMINASE"/>
    <property type="match status" value="1"/>
</dbReference>
<dbReference type="GO" id="GO:0000271">
    <property type="term" value="P:polysaccharide biosynthetic process"/>
    <property type="evidence" value="ECO:0007669"/>
    <property type="project" value="TreeGrafter"/>
</dbReference>
<keyword evidence="4" id="KW-1185">Reference proteome</keyword>
<sequence length="465" mass="50358">MTDRTPPHSTDSTDHTDRDAARELDRNSNRGANDDRDRNHNCGREREREQTRPTERATDGGIGTDPETDTGAETEADASAPTRTETSNGQQAAEPVEHVPIADPSLSDTVLERVEAVLEDGMLADGPEVRAFEGEFSGFCRTQHAVATSNGTTALHAALESFGVEEGDAVVTSPFSFVASANAIRLAGATPVFADIDPETYTLDPADVERVLDDRDDIVGLLPVHLYGLPAQMPELCAIANEHDLFVLEDACQAHGATVDGKRVGGLGDAACFSFYPTKNMTTGEGGVVTTDRDDIADGVRRYVNHGRDPGEGGYDHTELGHNYRLTSLAAAIGRVQLQRLLEFNDARQANAAYYDEHLEAVPLETPTVPDGYGHVYHQYTVRTESPDERDALAESLAARNVDSSVYYDPPIHRQPAYESVSTAAASFPDAEHAAETVLSLPVHPSLSTQERRTVVEAVHDHYNL</sequence>
<feature type="compositionally biased region" description="Basic and acidic residues" evidence="2">
    <location>
        <begin position="1"/>
        <end position="58"/>
    </location>
</feature>
<keyword evidence="3" id="KW-0808">Transferase</keyword>
<evidence type="ECO:0000256" key="2">
    <source>
        <dbReference type="SAM" id="MobiDB-lite"/>
    </source>
</evidence>
<organism evidence="3 4">
    <name type="scientific">Natrialba chahannaoensis JCM 10990</name>
    <dbReference type="NCBI Taxonomy" id="1227492"/>
    <lineage>
        <taxon>Archaea</taxon>
        <taxon>Methanobacteriati</taxon>
        <taxon>Methanobacteriota</taxon>
        <taxon>Stenosarchaea group</taxon>
        <taxon>Halobacteria</taxon>
        <taxon>Halobacteriales</taxon>
        <taxon>Natrialbaceae</taxon>
        <taxon>Natrialba</taxon>
    </lineage>
</organism>